<evidence type="ECO:0000256" key="2">
    <source>
        <dbReference type="ARBA" id="ARBA00023315"/>
    </source>
</evidence>
<dbReference type="GO" id="GO:0005840">
    <property type="term" value="C:ribosome"/>
    <property type="evidence" value="ECO:0007669"/>
    <property type="project" value="UniProtKB-KW"/>
</dbReference>
<reference evidence="4 5" key="1">
    <citation type="submission" date="2020-08" db="EMBL/GenBank/DDBJ databases">
        <title>Genomic Encyclopedia of Type Strains, Phase IV (KMG-IV): sequencing the most valuable type-strain genomes for metagenomic binning, comparative biology and taxonomic classification.</title>
        <authorList>
            <person name="Goeker M."/>
        </authorList>
    </citation>
    <scope>NUCLEOTIDE SEQUENCE [LARGE SCALE GENOMIC DNA]</scope>
    <source>
        <strain evidence="4 5">DSM 23240</strain>
    </source>
</reference>
<dbReference type="Gene3D" id="3.40.630.30">
    <property type="match status" value="1"/>
</dbReference>
<organism evidence="4 5">
    <name type="scientific">Glaciimonas immobilis</name>
    <dbReference type="NCBI Taxonomy" id="728004"/>
    <lineage>
        <taxon>Bacteria</taxon>
        <taxon>Pseudomonadati</taxon>
        <taxon>Pseudomonadota</taxon>
        <taxon>Betaproteobacteria</taxon>
        <taxon>Burkholderiales</taxon>
        <taxon>Oxalobacteraceae</taxon>
        <taxon>Glaciimonas</taxon>
    </lineage>
</organism>
<evidence type="ECO:0000313" key="4">
    <source>
        <dbReference type="EMBL" id="MBB5199246.1"/>
    </source>
</evidence>
<proteinExistence type="predicted"/>
<keyword evidence="4" id="KW-0687">Ribonucleoprotein</keyword>
<dbReference type="GO" id="GO:0008080">
    <property type="term" value="F:N-acetyltransferase activity"/>
    <property type="evidence" value="ECO:0007669"/>
    <property type="project" value="UniProtKB-ARBA"/>
</dbReference>
<gene>
    <name evidence="4" type="ORF">HNR39_001073</name>
</gene>
<keyword evidence="4" id="KW-0689">Ribosomal protein</keyword>
<dbReference type="SUPFAM" id="SSF55729">
    <property type="entry name" value="Acyl-CoA N-acyltransferases (Nat)"/>
    <property type="match status" value="1"/>
</dbReference>
<comment type="caution">
    <text evidence="4">The sequence shown here is derived from an EMBL/GenBank/DDBJ whole genome shotgun (WGS) entry which is preliminary data.</text>
</comment>
<accession>A0A840RQH0</accession>
<dbReference type="RefSeq" id="WP_168055273.1">
    <property type="nucleotide sequence ID" value="NZ_JAAOZT010000006.1"/>
</dbReference>
<dbReference type="Pfam" id="PF00583">
    <property type="entry name" value="Acetyltransf_1"/>
    <property type="match status" value="1"/>
</dbReference>
<evidence type="ECO:0000256" key="1">
    <source>
        <dbReference type="ARBA" id="ARBA00022679"/>
    </source>
</evidence>
<dbReference type="AlphaFoldDB" id="A0A840RQH0"/>
<protein>
    <submittedName>
        <fullName evidence="4">Ribosomal protein S18 acetylase RimI-like enzyme</fullName>
    </submittedName>
</protein>
<keyword evidence="5" id="KW-1185">Reference proteome</keyword>
<dbReference type="PANTHER" id="PTHR10545">
    <property type="entry name" value="DIAMINE N-ACETYLTRANSFERASE"/>
    <property type="match status" value="1"/>
</dbReference>
<dbReference type="PROSITE" id="PS51186">
    <property type="entry name" value="GNAT"/>
    <property type="match status" value="1"/>
</dbReference>
<dbReference type="InterPro" id="IPR000182">
    <property type="entry name" value="GNAT_dom"/>
</dbReference>
<evidence type="ECO:0000259" key="3">
    <source>
        <dbReference type="PROSITE" id="PS51186"/>
    </source>
</evidence>
<dbReference type="PANTHER" id="PTHR10545:SF29">
    <property type="entry name" value="GH14572P-RELATED"/>
    <property type="match status" value="1"/>
</dbReference>
<keyword evidence="2" id="KW-0012">Acyltransferase</keyword>
<dbReference type="CDD" id="cd04301">
    <property type="entry name" value="NAT_SF"/>
    <property type="match status" value="1"/>
</dbReference>
<keyword evidence="1" id="KW-0808">Transferase</keyword>
<dbReference type="InterPro" id="IPR016181">
    <property type="entry name" value="Acyl_CoA_acyltransferase"/>
</dbReference>
<name>A0A840RQH0_9BURK</name>
<sequence>MKTNIIIADLNDPFHAQAIIALLEAFALDPMGGNQALTVFTKENLIAALKQRRAIRTMIAFVDGVPAGLAICLEGFSTFSCKPLLNIHDLVVAPAFRGEGIGRQIIEKVISLANHLGCCKVTLEVLEGNTRASGLYRSCGFVGYDLNPEMGKAMFLQHTL</sequence>
<dbReference type="EMBL" id="JACHHQ010000002">
    <property type="protein sequence ID" value="MBB5199246.1"/>
    <property type="molecule type" value="Genomic_DNA"/>
</dbReference>
<feature type="domain" description="N-acetyltransferase" evidence="3">
    <location>
        <begin position="5"/>
        <end position="160"/>
    </location>
</feature>
<evidence type="ECO:0000313" key="5">
    <source>
        <dbReference type="Proteomes" id="UP000571084"/>
    </source>
</evidence>
<dbReference type="InterPro" id="IPR051016">
    <property type="entry name" value="Diverse_Substrate_AcTransf"/>
</dbReference>
<dbReference type="Proteomes" id="UP000571084">
    <property type="component" value="Unassembled WGS sequence"/>
</dbReference>